<organism evidence="4 5">
    <name type="scientific">Convivina praedatoris</name>
    <dbReference type="NCBI Taxonomy" id="2880963"/>
    <lineage>
        <taxon>Bacteria</taxon>
        <taxon>Bacillati</taxon>
        <taxon>Bacillota</taxon>
        <taxon>Bacilli</taxon>
        <taxon>Lactobacillales</taxon>
        <taxon>Lactobacillaceae</taxon>
        <taxon>Convivina</taxon>
    </lineage>
</organism>
<keyword evidence="1 2" id="KW-0238">DNA-binding</keyword>
<sequence>MGEKMQDTRTKIINNALNWLSDHNYQDFSLRQIMQTAGLTTGAFYRNFRDKEELFHEITLILSQKMNQELLEHSESSGDAFDQLLTLAQRLHQKFEQEPQVMNFLFFNDSLLGIYQQKEANFAFLSEIMQLVHQVNQKNIPDQQLFVQIWSFIQGYSLLIHHGIVQYDSSLVRMTLLEFAGRNLK</sequence>
<dbReference type="SUPFAM" id="SSF46689">
    <property type="entry name" value="Homeodomain-like"/>
    <property type="match status" value="1"/>
</dbReference>
<protein>
    <recommendedName>
        <fullName evidence="3">HTH tetR-type domain-containing protein</fullName>
    </recommendedName>
</protein>
<comment type="caution">
    <text evidence="4">The sequence shown here is derived from an EMBL/GenBank/DDBJ whole genome shotgun (WGS) entry which is preliminary data.</text>
</comment>
<reference evidence="4" key="1">
    <citation type="submission" date="2022-03" db="EMBL/GenBank/DDBJ databases">
        <authorList>
            <person name="Hettiarachchi G."/>
        </authorList>
    </citation>
    <scope>NUCLEOTIDE SEQUENCE</scope>
    <source>
        <strain evidence="4">LMG 32447</strain>
    </source>
</reference>
<dbReference type="InterPro" id="IPR001647">
    <property type="entry name" value="HTH_TetR"/>
</dbReference>
<dbReference type="PROSITE" id="PS50977">
    <property type="entry name" value="HTH_TETR_2"/>
    <property type="match status" value="1"/>
</dbReference>
<gene>
    <name evidence="4" type="ORF">LMG032447_00488</name>
</gene>
<evidence type="ECO:0000313" key="4">
    <source>
        <dbReference type="EMBL" id="CAH1852092.1"/>
    </source>
</evidence>
<dbReference type="Gene3D" id="1.10.357.10">
    <property type="entry name" value="Tetracycline Repressor, domain 2"/>
    <property type="match status" value="1"/>
</dbReference>
<dbReference type="Proteomes" id="UP000838102">
    <property type="component" value="Unassembled WGS sequence"/>
</dbReference>
<evidence type="ECO:0000256" key="2">
    <source>
        <dbReference type="PROSITE-ProRule" id="PRU00335"/>
    </source>
</evidence>
<keyword evidence="5" id="KW-1185">Reference proteome</keyword>
<dbReference type="PANTHER" id="PTHR43479:SF11">
    <property type="entry name" value="ACREF_ENVCD OPERON REPRESSOR-RELATED"/>
    <property type="match status" value="1"/>
</dbReference>
<dbReference type="PANTHER" id="PTHR43479">
    <property type="entry name" value="ACREF/ENVCD OPERON REPRESSOR-RELATED"/>
    <property type="match status" value="1"/>
</dbReference>
<dbReference type="InterPro" id="IPR050624">
    <property type="entry name" value="HTH-type_Tx_Regulator"/>
</dbReference>
<evidence type="ECO:0000259" key="3">
    <source>
        <dbReference type="PROSITE" id="PS50977"/>
    </source>
</evidence>
<dbReference type="InterPro" id="IPR009057">
    <property type="entry name" value="Homeodomain-like_sf"/>
</dbReference>
<dbReference type="Pfam" id="PF00440">
    <property type="entry name" value="TetR_N"/>
    <property type="match status" value="1"/>
</dbReference>
<proteinExistence type="predicted"/>
<feature type="DNA-binding region" description="H-T-H motif" evidence="2">
    <location>
        <begin position="29"/>
        <end position="48"/>
    </location>
</feature>
<name>A0ABM9D105_9LACO</name>
<dbReference type="EMBL" id="CAKOEU010000002">
    <property type="protein sequence ID" value="CAH1852092.1"/>
    <property type="molecule type" value="Genomic_DNA"/>
</dbReference>
<feature type="domain" description="HTH tetR-type" evidence="3">
    <location>
        <begin position="6"/>
        <end position="66"/>
    </location>
</feature>
<accession>A0ABM9D105</accession>
<evidence type="ECO:0000313" key="5">
    <source>
        <dbReference type="Proteomes" id="UP000838102"/>
    </source>
</evidence>
<evidence type="ECO:0000256" key="1">
    <source>
        <dbReference type="ARBA" id="ARBA00023125"/>
    </source>
</evidence>